<accession>A0A914RVL8</accession>
<dbReference type="WBParaSite" id="PEQ_0000605401-mRNA-1">
    <property type="protein sequence ID" value="PEQ_0000605401-mRNA-1"/>
    <property type="gene ID" value="PEQ_0000605401"/>
</dbReference>
<dbReference type="GO" id="GO:0003676">
    <property type="term" value="F:nucleic acid binding"/>
    <property type="evidence" value="ECO:0007669"/>
    <property type="project" value="InterPro"/>
</dbReference>
<dbReference type="Gene3D" id="3.30.420.10">
    <property type="entry name" value="Ribonuclease H-like superfamily/Ribonuclease H"/>
    <property type="match status" value="1"/>
</dbReference>
<evidence type="ECO:0000313" key="3">
    <source>
        <dbReference type="WBParaSite" id="PEQ_0000605401-mRNA-1"/>
    </source>
</evidence>
<evidence type="ECO:0000256" key="1">
    <source>
        <dbReference type="SAM" id="MobiDB-lite"/>
    </source>
</evidence>
<dbReference type="InterPro" id="IPR036397">
    <property type="entry name" value="RNaseH_sf"/>
</dbReference>
<reference evidence="3" key="1">
    <citation type="submission" date="2022-11" db="UniProtKB">
        <authorList>
            <consortium name="WormBaseParasite"/>
        </authorList>
    </citation>
    <scope>IDENTIFICATION</scope>
</reference>
<evidence type="ECO:0000313" key="2">
    <source>
        <dbReference type="Proteomes" id="UP000887564"/>
    </source>
</evidence>
<feature type="region of interest" description="Disordered" evidence="1">
    <location>
        <begin position="1"/>
        <end position="63"/>
    </location>
</feature>
<protein>
    <submittedName>
        <fullName evidence="3">Uncharacterized protein</fullName>
    </submittedName>
</protein>
<keyword evidence="2" id="KW-1185">Reference proteome</keyword>
<organism evidence="2 3">
    <name type="scientific">Parascaris equorum</name>
    <name type="common">Equine roundworm</name>
    <dbReference type="NCBI Taxonomy" id="6256"/>
    <lineage>
        <taxon>Eukaryota</taxon>
        <taxon>Metazoa</taxon>
        <taxon>Ecdysozoa</taxon>
        <taxon>Nematoda</taxon>
        <taxon>Chromadorea</taxon>
        <taxon>Rhabditida</taxon>
        <taxon>Spirurina</taxon>
        <taxon>Ascaridomorpha</taxon>
        <taxon>Ascaridoidea</taxon>
        <taxon>Ascarididae</taxon>
        <taxon>Parascaris</taxon>
    </lineage>
</organism>
<sequence>RSEQGGRRIRRSQRKATKKEEKRKAQIEALTAHPSETESTSRVTKTSTKTMSTLTNRRRNLSNMLEKSPNLTYFSTANISKAIGLDCEYVGAVSMVNVDGECIYDKYVKPKHHITSYRTEVNRRWPRTAK</sequence>
<proteinExistence type="predicted"/>
<dbReference type="Proteomes" id="UP000887564">
    <property type="component" value="Unplaced"/>
</dbReference>
<feature type="compositionally biased region" description="Basic residues" evidence="1">
    <location>
        <begin position="7"/>
        <end position="17"/>
    </location>
</feature>
<dbReference type="AlphaFoldDB" id="A0A914RVL8"/>
<feature type="compositionally biased region" description="Low complexity" evidence="1">
    <location>
        <begin position="37"/>
        <end position="55"/>
    </location>
</feature>
<name>A0A914RVL8_PAREQ</name>